<proteinExistence type="predicted"/>
<dbReference type="EMBL" id="AP018216">
    <property type="protein sequence ID" value="BAY68258.1"/>
    <property type="molecule type" value="Genomic_DNA"/>
</dbReference>
<evidence type="ECO:0000313" key="2">
    <source>
        <dbReference type="Proteomes" id="UP000217507"/>
    </source>
</evidence>
<dbReference type="AlphaFoldDB" id="A0A1Z4KH06"/>
<sequence>MLLELLNPAELPIQQQLTPPTQIKLKKILTELLTALNKPDIQQAINNIETAIAELEIYDVFPLETISTQTTLKYWEIEDFDTYFHVQHVQSNEPELCLVKGLLSACQTFLYLQQDNLNLDITQIELQREGFKNYVYLLDRVFQLNLESC</sequence>
<gene>
    <name evidence="1" type="ORF">NIES23_10420</name>
</gene>
<evidence type="ECO:0000313" key="1">
    <source>
        <dbReference type="EMBL" id="BAY68258.1"/>
    </source>
</evidence>
<reference evidence="1 2" key="1">
    <citation type="submission" date="2017-06" db="EMBL/GenBank/DDBJ databases">
        <title>Genome sequencing of cyanobaciteial culture collection at National Institute for Environmental Studies (NIES).</title>
        <authorList>
            <person name="Hirose Y."/>
            <person name="Shimura Y."/>
            <person name="Fujisawa T."/>
            <person name="Nakamura Y."/>
            <person name="Kawachi M."/>
        </authorList>
    </citation>
    <scope>NUCLEOTIDE SEQUENCE [LARGE SCALE GENOMIC DNA]</scope>
    <source>
        <strain evidence="1 2">NIES-23</strain>
    </source>
</reference>
<organism evidence="1 2">
    <name type="scientific">Trichormus variabilis NIES-23</name>
    <dbReference type="NCBI Taxonomy" id="1973479"/>
    <lineage>
        <taxon>Bacteria</taxon>
        <taxon>Bacillati</taxon>
        <taxon>Cyanobacteriota</taxon>
        <taxon>Cyanophyceae</taxon>
        <taxon>Nostocales</taxon>
        <taxon>Nostocaceae</taxon>
        <taxon>Trichormus</taxon>
    </lineage>
</organism>
<accession>A0A1Z4KH06</accession>
<protein>
    <submittedName>
        <fullName evidence="1">Uncharacterized protein</fullName>
    </submittedName>
</protein>
<name>A0A1Z4KH06_ANAVA</name>
<dbReference type="Proteomes" id="UP000217507">
    <property type="component" value="Chromosome"/>
</dbReference>